<evidence type="ECO:0000313" key="1">
    <source>
        <dbReference type="EMBL" id="KTD73203.1"/>
    </source>
</evidence>
<accession>A0A0W0ZWS8</accession>
<gene>
    <name evidence="1" type="ORF">Ltuc_1050</name>
</gene>
<dbReference type="PATRIC" id="fig|40335.7.peg.1104"/>
<dbReference type="Proteomes" id="UP000054693">
    <property type="component" value="Unassembled WGS sequence"/>
</dbReference>
<dbReference type="RefSeq" id="WP_058520261.1">
    <property type="nucleotide sequence ID" value="NZ_CAAAIP010000001.1"/>
</dbReference>
<comment type="caution">
    <text evidence="1">The sequence shown here is derived from an EMBL/GenBank/DDBJ whole genome shotgun (WGS) entry which is preliminary data.</text>
</comment>
<keyword evidence="2" id="KW-1185">Reference proteome</keyword>
<protein>
    <submittedName>
        <fullName evidence="1">Uncharacterized protein</fullName>
    </submittedName>
</protein>
<evidence type="ECO:0000313" key="2">
    <source>
        <dbReference type="Proteomes" id="UP000054693"/>
    </source>
</evidence>
<organism evidence="1 2">
    <name type="scientific">Legionella tucsonensis</name>
    <dbReference type="NCBI Taxonomy" id="40335"/>
    <lineage>
        <taxon>Bacteria</taxon>
        <taxon>Pseudomonadati</taxon>
        <taxon>Pseudomonadota</taxon>
        <taxon>Gammaproteobacteria</taxon>
        <taxon>Legionellales</taxon>
        <taxon>Legionellaceae</taxon>
        <taxon>Legionella</taxon>
    </lineage>
</organism>
<sequence>MLQLYANLYEFQLKNSNKYSVIDVNELALITEKVFTWYKDADKQQKKFFANLLFALQTKSLAKPFLSQLGDIKSKSATEQLPNLQECLNIYEA</sequence>
<reference evidence="1 2" key="1">
    <citation type="submission" date="2015-11" db="EMBL/GenBank/DDBJ databases">
        <title>Genomic analysis of 38 Legionella species identifies large and diverse effector repertoires.</title>
        <authorList>
            <person name="Burstein D."/>
            <person name="Amaro F."/>
            <person name="Zusman T."/>
            <person name="Lifshitz Z."/>
            <person name="Cohen O."/>
            <person name="Gilbert J.A."/>
            <person name="Pupko T."/>
            <person name="Shuman H.A."/>
            <person name="Segal G."/>
        </authorList>
    </citation>
    <scope>NUCLEOTIDE SEQUENCE [LARGE SCALE GENOMIC DNA]</scope>
    <source>
        <strain evidence="1 2">ATCC 49180</strain>
    </source>
</reference>
<dbReference type="EMBL" id="LNZA01000001">
    <property type="protein sequence ID" value="KTD73203.1"/>
    <property type="molecule type" value="Genomic_DNA"/>
</dbReference>
<dbReference type="AlphaFoldDB" id="A0A0W0ZWS8"/>
<dbReference type="OrthoDB" id="5630685at2"/>
<proteinExistence type="predicted"/>
<name>A0A0W0ZWS8_9GAMM</name>